<dbReference type="AlphaFoldDB" id="A0A0F9IWT2"/>
<reference evidence="2" key="1">
    <citation type="journal article" date="2015" name="Nature">
        <title>Complex archaea that bridge the gap between prokaryotes and eukaryotes.</title>
        <authorList>
            <person name="Spang A."/>
            <person name="Saw J.H."/>
            <person name="Jorgensen S.L."/>
            <person name="Zaremba-Niedzwiedzka K."/>
            <person name="Martijn J."/>
            <person name="Lind A.E."/>
            <person name="van Eijk R."/>
            <person name="Schleper C."/>
            <person name="Guy L."/>
            <person name="Ettema T.J."/>
        </authorList>
    </citation>
    <scope>NUCLEOTIDE SEQUENCE</scope>
</reference>
<comment type="caution">
    <text evidence="2">The sequence shown here is derived from an EMBL/GenBank/DDBJ whole genome shotgun (WGS) entry which is preliminary data.</text>
</comment>
<sequence length="173" mass="19296">MRSFTAPPRSIEFSKFVEFTLLLANPQDLKEQIAQFAEATSEYKEAAKQYNDAVKIAKTVDVAEALKLANEEEAQRLSALNKALDEQERSNNKVLSDGKQALSDSVTEQAKIIEAKQRELDNSVSDANANLASQREAIDRREKELLEGQTTLNSDLTNFNSRKARVDEAFANS</sequence>
<proteinExistence type="predicted"/>
<evidence type="ECO:0000256" key="1">
    <source>
        <dbReference type="SAM" id="MobiDB-lite"/>
    </source>
</evidence>
<evidence type="ECO:0000313" key="2">
    <source>
        <dbReference type="EMBL" id="KKM61728.1"/>
    </source>
</evidence>
<dbReference type="EMBL" id="LAZR01011428">
    <property type="protein sequence ID" value="KKM61728.1"/>
    <property type="molecule type" value="Genomic_DNA"/>
</dbReference>
<protein>
    <submittedName>
        <fullName evidence="2">Uncharacterized protein</fullName>
    </submittedName>
</protein>
<accession>A0A0F9IWT2</accession>
<gene>
    <name evidence="2" type="ORF">LCGC14_1528820</name>
</gene>
<feature type="region of interest" description="Disordered" evidence="1">
    <location>
        <begin position="83"/>
        <end position="103"/>
    </location>
</feature>
<name>A0A0F9IWT2_9ZZZZ</name>
<organism evidence="2">
    <name type="scientific">marine sediment metagenome</name>
    <dbReference type="NCBI Taxonomy" id="412755"/>
    <lineage>
        <taxon>unclassified sequences</taxon>
        <taxon>metagenomes</taxon>
        <taxon>ecological metagenomes</taxon>
    </lineage>
</organism>